<dbReference type="InterPro" id="IPR036388">
    <property type="entry name" value="WH-like_DNA-bd_sf"/>
</dbReference>
<evidence type="ECO:0000313" key="2">
    <source>
        <dbReference type="Proteomes" id="UP000254621"/>
    </source>
</evidence>
<dbReference type="Proteomes" id="UP000254621">
    <property type="component" value="Unassembled WGS sequence"/>
</dbReference>
<dbReference type="NCBIfam" id="TIGR01637">
    <property type="entry name" value="phage_arpU"/>
    <property type="match status" value="1"/>
</dbReference>
<proteinExistence type="predicted"/>
<dbReference type="Gene3D" id="1.10.10.10">
    <property type="entry name" value="Winged helix-like DNA-binding domain superfamily/Winged helix DNA-binding domain"/>
    <property type="match status" value="1"/>
</dbReference>
<organism evidence="1 2">
    <name type="scientific">Weissella viridescens</name>
    <name type="common">Lactobacillus viridescens</name>
    <dbReference type="NCBI Taxonomy" id="1629"/>
    <lineage>
        <taxon>Bacteria</taxon>
        <taxon>Bacillati</taxon>
        <taxon>Bacillota</taxon>
        <taxon>Bacilli</taxon>
        <taxon>Lactobacillales</taxon>
        <taxon>Lactobacillaceae</taxon>
        <taxon>Weissella</taxon>
    </lineage>
</organism>
<reference evidence="1 2" key="1">
    <citation type="submission" date="2018-06" db="EMBL/GenBank/DDBJ databases">
        <authorList>
            <consortium name="Pathogen Informatics"/>
            <person name="Doyle S."/>
        </authorList>
    </citation>
    <scope>NUCLEOTIDE SEQUENCE [LARGE SCALE GENOMIC DNA]</scope>
    <source>
        <strain evidence="1 2">NCTC13645</strain>
    </source>
</reference>
<dbReference type="EMBL" id="UHIV01000007">
    <property type="protein sequence ID" value="SUP61395.1"/>
    <property type="molecule type" value="Genomic_DNA"/>
</dbReference>
<evidence type="ECO:0000313" key="1">
    <source>
        <dbReference type="EMBL" id="SUP61395.1"/>
    </source>
</evidence>
<dbReference type="AlphaFoldDB" id="A0A380P8H5"/>
<gene>
    <name evidence="1" type="ORF">NCTC13645_02550</name>
</gene>
<dbReference type="InterPro" id="IPR013324">
    <property type="entry name" value="RNA_pol_sigma_r3/r4-like"/>
</dbReference>
<accession>A0A380P8H5</accession>
<sequence>MALLPEIDEEKTIANVRDFFEHDFKRLQNMAHISYVSIKSPIISGMPTGSSVSNSTADKLTNYSYARKTLDDVTRACEHMPEIYRAVLEYRYFKGLSWLQVTDRLDYSTRRGQQLINDSLLQFAEAFSDVYDYRVLNKRTAISQQKVDK</sequence>
<name>A0A380P8H5_WEIVI</name>
<protein>
    <submittedName>
        <fullName evidence="1">Phage transcriptional regulator, ArpU family</fullName>
    </submittedName>
</protein>
<dbReference type="SUPFAM" id="SSF88659">
    <property type="entry name" value="Sigma3 and sigma4 domains of RNA polymerase sigma factors"/>
    <property type="match status" value="1"/>
</dbReference>
<dbReference type="InterPro" id="IPR006524">
    <property type="entry name" value="ArpU-like"/>
</dbReference>